<dbReference type="Proteomes" id="UP000196655">
    <property type="component" value="Unassembled WGS sequence"/>
</dbReference>
<name>A0A211Z0A5_9PROT</name>
<sequence>MASPSPAHLPPINEIINRVNVEVERRRRQSPVASTQAGGLASVHSGAAGAWSPSAAAPPAISAKKKYALDEFLRLGDDAFIRGAYQGLLRREPDPQGLARYLQRLRSGRASKTDILISLRWSSEGRKHGVKISGLKRLRRWQSVSRVPILGPALRWLYMLGRLPKLWREIRRQGAQSEQMSLSWQNLAGLLQQRSQSQEDLVLALRDRIEELQAASASAISDLQRQNAEILRQFQVLADAGSSSRQKLKGGDQL</sequence>
<protein>
    <recommendedName>
        <fullName evidence="2">DUF4214 domain-containing protein</fullName>
    </recommendedName>
</protein>
<dbReference type="AlphaFoldDB" id="A0A211Z0A5"/>
<evidence type="ECO:0000259" key="2">
    <source>
        <dbReference type="Pfam" id="PF13946"/>
    </source>
</evidence>
<proteinExistence type="predicted"/>
<gene>
    <name evidence="3" type="ORF">BWR60_32960</name>
</gene>
<accession>A0A211Z0A5</accession>
<dbReference type="RefSeq" id="WP_088157049.1">
    <property type="nucleotide sequence ID" value="NZ_NHON01000127.1"/>
</dbReference>
<evidence type="ECO:0000313" key="4">
    <source>
        <dbReference type="Proteomes" id="UP000196655"/>
    </source>
</evidence>
<organism evidence="3 4">
    <name type="scientific">Inquilinus limosus</name>
    <dbReference type="NCBI Taxonomy" id="171674"/>
    <lineage>
        <taxon>Bacteria</taxon>
        <taxon>Pseudomonadati</taxon>
        <taxon>Pseudomonadota</taxon>
        <taxon>Alphaproteobacteria</taxon>
        <taxon>Rhodospirillales</taxon>
        <taxon>Rhodospirillaceae</taxon>
        <taxon>Inquilinus</taxon>
    </lineage>
</organism>
<feature type="coiled-coil region" evidence="1">
    <location>
        <begin position="195"/>
        <end position="229"/>
    </location>
</feature>
<reference evidence="4" key="1">
    <citation type="submission" date="2017-05" db="EMBL/GenBank/DDBJ databases">
        <authorList>
            <person name="Macchi M."/>
            <person name="Festa S."/>
            <person name="Coppotelli B.M."/>
            <person name="Morelli I.S."/>
        </authorList>
    </citation>
    <scope>NUCLEOTIDE SEQUENCE [LARGE SCALE GENOMIC DNA]</scope>
    <source>
        <strain evidence="4">I</strain>
    </source>
</reference>
<keyword evidence="4" id="KW-1185">Reference proteome</keyword>
<evidence type="ECO:0000313" key="3">
    <source>
        <dbReference type="EMBL" id="OWJ58680.1"/>
    </source>
</evidence>
<dbReference type="InterPro" id="IPR025282">
    <property type="entry name" value="DUF4214"/>
</dbReference>
<feature type="domain" description="DUF4214" evidence="2">
    <location>
        <begin position="76"/>
        <end position="125"/>
    </location>
</feature>
<keyword evidence="1" id="KW-0175">Coiled coil</keyword>
<dbReference type="Pfam" id="PF13946">
    <property type="entry name" value="DUF4214"/>
    <property type="match status" value="1"/>
</dbReference>
<comment type="caution">
    <text evidence="3">The sequence shown here is derived from an EMBL/GenBank/DDBJ whole genome shotgun (WGS) entry which is preliminary data.</text>
</comment>
<dbReference type="EMBL" id="NHON01000127">
    <property type="protein sequence ID" value="OWJ58680.1"/>
    <property type="molecule type" value="Genomic_DNA"/>
</dbReference>
<dbReference type="OrthoDB" id="8038234at2"/>
<evidence type="ECO:0000256" key="1">
    <source>
        <dbReference type="SAM" id="Coils"/>
    </source>
</evidence>